<dbReference type="GeneID" id="2910847"/>
<reference evidence="2 3" key="1">
    <citation type="journal article" date="2016" name="PLoS ONE">
        <title>Sequence Assembly of Yarrowia lipolytica Strain W29/CLIB89 Shows Transposable Element Diversity.</title>
        <authorList>
            <person name="Magnan C."/>
            <person name="Yu J."/>
            <person name="Chang I."/>
            <person name="Jahn E."/>
            <person name="Kanomata Y."/>
            <person name="Wu J."/>
            <person name="Zeller M."/>
            <person name="Oakes M."/>
            <person name="Baldi P."/>
            <person name="Sandmeyer S."/>
        </authorList>
    </citation>
    <scope>NUCLEOTIDE SEQUENCE [LARGE SCALE GENOMIC DNA]</scope>
    <source>
        <strain evidence="3">CLIB89(W29)</strain>
    </source>
</reference>
<evidence type="ECO:0000256" key="1">
    <source>
        <dbReference type="SAM" id="MobiDB-lite"/>
    </source>
</evidence>
<sequence>MPYQCIYTTANRVVYKYTLHRNDTGTRTMGPCNKPEEPPDFRSTLSSTSGDSSTDKSERLVRKDRVEDTSTLRDAATIFNLPEFFSPGWNSTEELVISQEVKKNTVLTPHNTPEGDPKICWSKEKGHQVFFIKKMSARELAQSKTLEEEKQKERGRRKVARLNEYRFLERDSLAERRNLIAWFTYLNPDTREKADEDQEDEDDCEDKSGEELVNEDIVKENDRSQPAAKINCKIIAHWKRWRQDEGSK</sequence>
<feature type="compositionally biased region" description="Basic and acidic residues" evidence="1">
    <location>
        <begin position="206"/>
        <end position="223"/>
    </location>
</feature>
<proteinExistence type="predicted"/>
<dbReference type="RefSeq" id="XP_502620.3">
    <property type="nucleotide sequence ID" value="XM_502620.3"/>
</dbReference>
<evidence type="ECO:0000313" key="3">
    <source>
        <dbReference type="Proteomes" id="UP000182444"/>
    </source>
</evidence>
<gene>
    <name evidence="2" type="ORF">YALI1_D12074g</name>
</gene>
<organism evidence="2 3">
    <name type="scientific">Yarrowia lipolytica</name>
    <name type="common">Candida lipolytica</name>
    <dbReference type="NCBI Taxonomy" id="4952"/>
    <lineage>
        <taxon>Eukaryota</taxon>
        <taxon>Fungi</taxon>
        <taxon>Dikarya</taxon>
        <taxon>Ascomycota</taxon>
        <taxon>Saccharomycotina</taxon>
        <taxon>Dipodascomycetes</taxon>
        <taxon>Dipodascales</taxon>
        <taxon>Dipodascales incertae sedis</taxon>
        <taxon>Yarrowia</taxon>
    </lineage>
</organism>
<feature type="compositionally biased region" description="Acidic residues" evidence="1">
    <location>
        <begin position="195"/>
        <end position="205"/>
    </location>
</feature>
<accession>A0A1D8NDV5</accession>
<feature type="region of interest" description="Disordered" evidence="1">
    <location>
        <begin position="192"/>
        <end position="224"/>
    </location>
</feature>
<protein>
    <submittedName>
        <fullName evidence="2">Uncharacterized protein</fullName>
    </submittedName>
</protein>
<dbReference type="EMBL" id="CP017556">
    <property type="protein sequence ID" value="AOW03834.1"/>
    <property type="molecule type" value="Genomic_DNA"/>
</dbReference>
<feature type="compositionally biased region" description="Low complexity" evidence="1">
    <location>
        <begin position="43"/>
        <end position="52"/>
    </location>
</feature>
<feature type="compositionally biased region" description="Basic and acidic residues" evidence="1">
    <location>
        <begin position="53"/>
        <end position="66"/>
    </location>
</feature>
<dbReference type="VEuPathDB" id="FungiDB:YALI0_D09471g"/>
<feature type="region of interest" description="Disordered" evidence="1">
    <location>
        <begin position="24"/>
        <end position="66"/>
    </location>
</feature>
<evidence type="ECO:0000313" key="2">
    <source>
        <dbReference type="EMBL" id="AOW03834.1"/>
    </source>
</evidence>
<dbReference type="KEGG" id="yli:2910847"/>
<dbReference type="VEuPathDB" id="FungiDB:YALI1_D12074g"/>
<name>A0A1D8NDV5_YARLL</name>
<dbReference type="Proteomes" id="UP000182444">
    <property type="component" value="Chromosome 1D"/>
</dbReference>
<dbReference type="AlphaFoldDB" id="A0A1D8NDV5"/>